<name>A0ACB1AQZ5_MELEN</name>
<accession>A0ACB1AQZ5</accession>
<protein>
    <submittedName>
        <fullName evidence="1">Uncharacterized protein</fullName>
    </submittedName>
</protein>
<comment type="caution">
    <text evidence="1">The sequence shown here is derived from an EMBL/GenBank/DDBJ whole genome shotgun (WGS) entry which is preliminary data.</text>
</comment>
<evidence type="ECO:0000313" key="2">
    <source>
        <dbReference type="Proteomes" id="UP001497535"/>
    </source>
</evidence>
<dbReference type="EMBL" id="CAVMJV010000104">
    <property type="protein sequence ID" value="CAK5098618.1"/>
    <property type="molecule type" value="Genomic_DNA"/>
</dbReference>
<dbReference type="Proteomes" id="UP001497535">
    <property type="component" value="Unassembled WGS sequence"/>
</dbReference>
<organism evidence="1 2">
    <name type="scientific">Meloidogyne enterolobii</name>
    <name type="common">Root-knot nematode worm</name>
    <name type="synonym">Meloidogyne mayaguensis</name>
    <dbReference type="NCBI Taxonomy" id="390850"/>
    <lineage>
        <taxon>Eukaryota</taxon>
        <taxon>Metazoa</taxon>
        <taxon>Ecdysozoa</taxon>
        <taxon>Nematoda</taxon>
        <taxon>Chromadorea</taxon>
        <taxon>Rhabditida</taxon>
        <taxon>Tylenchina</taxon>
        <taxon>Tylenchomorpha</taxon>
        <taxon>Tylenchoidea</taxon>
        <taxon>Meloidogynidae</taxon>
        <taxon>Meloidogyninae</taxon>
        <taxon>Meloidogyne</taxon>
    </lineage>
</organism>
<proteinExistence type="predicted"/>
<gene>
    <name evidence="1" type="ORF">MENTE1834_LOCUS41645</name>
</gene>
<sequence>MELLSQTKNLTETNNNKVVELNAKTEQRIVEKDKETHEYKRVIDQLPLRTKNFKAIFKR</sequence>
<keyword evidence="2" id="KW-1185">Reference proteome</keyword>
<evidence type="ECO:0000313" key="1">
    <source>
        <dbReference type="EMBL" id="CAK5098618.1"/>
    </source>
</evidence>
<reference evidence="1" key="1">
    <citation type="submission" date="2023-11" db="EMBL/GenBank/DDBJ databases">
        <authorList>
            <person name="Poullet M."/>
        </authorList>
    </citation>
    <scope>NUCLEOTIDE SEQUENCE</scope>
    <source>
        <strain evidence="1">E1834</strain>
    </source>
</reference>